<keyword evidence="5 8" id="KW-0418">Kinase</keyword>
<evidence type="ECO:0000313" key="9">
    <source>
        <dbReference type="Proteomes" id="UP000018700"/>
    </source>
</evidence>
<evidence type="ECO:0000313" key="8">
    <source>
        <dbReference type="EMBL" id="AHC73520.1"/>
    </source>
</evidence>
<evidence type="ECO:0000256" key="5">
    <source>
        <dbReference type="ARBA" id="ARBA00022777"/>
    </source>
</evidence>
<dbReference type="GO" id="GO:0005829">
    <property type="term" value="C:cytosol"/>
    <property type="evidence" value="ECO:0007669"/>
    <property type="project" value="TreeGrafter"/>
</dbReference>
<keyword evidence="9" id="KW-1185">Reference proteome</keyword>
<dbReference type="InterPro" id="IPR029056">
    <property type="entry name" value="Ribokinase-like"/>
</dbReference>
<dbReference type="EC" id="2.7.1.49" evidence="2"/>
<dbReference type="OrthoDB" id="9810880at2"/>
<feature type="domain" description="Pyridoxamine kinase/Phosphomethylpyrimidine kinase" evidence="7">
    <location>
        <begin position="16"/>
        <end position="262"/>
    </location>
</feature>
<accession>V9TW17</accession>
<dbReference type="GO" id="GO:0005524">
    <property type="term" value="F:ATP binding"/>
    <property type="evidence" value="ECO:0007669"/>
    <property type="project" value="UniProtKB-KW"/>
</dbReference>
<protein>
    <recommendedName>
        <fullName evidence="2">hydroxymethylpyrimidine kinase</fullName>
        <ecNumber evidence="2">2.7.1.49</ecNumber>
    </recommendedName>
</protein>
<evidence type="ECO:0000259" key="7">
    <source>
        <dbReference type="Pfam" id="PF08543"/>
    </source>
</evidence>
<dbReference type="GO" id="GO:0009228">
    <property type="term" value="P:thiamine biosynthetic process"/>
    <property type="evidence" value="ECO:0007669"/>
    <property type="project" value="InterPro"/>
</dbReference>
<dbReference type="HOGENOM" id="CLU_020520_0_3_5"/>
<gene>
    <name evidence="8" type="primary">thiD</name>
    <name evidence="8" type="ORF">P856_293</name>
</gene>
<dbReference type="InterPro" id="IPR013749">
    <property type="entry name" value="PM/HMP-P_kinase-1"/>
</dbReference>
<dbReference type="KEGG" id="efk:P856_293"/>
<dbReference type="GO" id="GO:0009229">
    <property type="term" value="P:thiamine diphosphate biosynthetic process"/>
    <property type="evidence" value="ECO:0007669"/>
    <property type="project" value="UniProtKB-UniPathway"/>
</dbReference>
<dbReference type="EMBL" id="CP006745">
    <property type="protein sequence ID" value="AHC73520.1"/>
    <property type="molecule type" value="Genomic_DNA"/>
</dbReference>
<dbReference type="NCBIfam" id="TIGR00097">
    <property type="entry name" value="HMP-P_kinase"/>
    <property type="match status" value="1"/>
</dbReference>
<dbReference type="STRING" id="1401328.P856_293"/>
<evidence type="ECO:0000256" key="4">
    <source>
        <dbReference type="ARBA" id="ARBA00022741"/>
    </source>
</evidence>
<dbReference type="PANTHER" id="PTHR20858:SF17">
    <property type="entry name" value="HYDROXYMETHYLPYRIMIDINE_PHOSPHOMETHYLPYRIMIDINE KINASE THI20-RELATED"/>
    <property type="match status" value="1"/>
</dbReference>
<dbReference type="AlphaFoldDB" id="V9TW17"/>
<dbReference type="GO" id="GO:0008972">
    <property type="term" value="F:phosphomethylpyrimidine kinase activity"/>
    <property type="evidence" value="ECO:0007669"/>
    <property type="project" value="InterPro"/>
</dbReference>
<keyword evidence="6" id="KW-0067">ATP-binding</keyword>
<keyword evidence="3" id="KW-0808">Transferase</keyword>
<evidence type="ECO:0000256" key="2">
    <source>
        <dbReference type="ARBA" id="ARBA00012135"/>
    </source>
</evidence>
<dbReference type="FunFam" id="3.40.1190.20:FF:000003">
    <property type="entry name" value="Phosphomethylpyrimidine kinase ThiD"/>
    <property type="match status" value="1"/>
</dbReference>
<dbReference type="PANTHER" id="PTHR20858">
    <property type="entry name" value="PHOSPHOMETHYLPYRIMIDINE KINASE"/>
    <property type="match status" value="1"/>
</dbReference>
<dbReference type="Gene3D" id="3.40.1190.20">
    <property type="match status" value="1"/>
</dbReference>
<dbReference type="eggNOG" id="COG0351">
    <property type="taxonomic scope" value="Bacteria"/>
</dbReference>
<dbReference type="CDD" id="cd01169">
    <property type="entry name" value="HMPP_kinase"/>
    <property type="match status" value="1"/>
</dbReference>
<dbReference type="InterPro" id="IPR004399">
    <property type="entry name" value="HMP/HMP-P_kinase_dom"/>
</dbReference>
<sequence length="272" mass="28939">MSRLTKGRVLIVAGSDPTGGAGIQADIKVVTALGGYAMTAITALTAQNSKCVLDIHSIPIAFLRKQFELVIDDIGTDVIKTGMLHSALVIDLIVDLIQDKARDIPLIVDPVMTAKGGGCQLLNSDAMQVLKDKLIMRAHLLTPNIPEAEYLTGIKINNLDDMYYVAKSLLSLGPSAVLLKGGHLFSETVIDLMVTKDNLLEFNSPRISSNNTHGTGCTLASAIATGLAQGLSMKDAVLRARKYVFTAIATAPSYTTAGYGPLNHVHTVIKDI</sequence>
<dbReference type="Pfam" id="PF08543">
    <property type="entry name" value="Phos_pyr_kin"/>
    <property type="match status" value="1"/>
</dbReference>
<evidence type="ECO:0000256" key="3">
    <source>
        <dbReference type="ARBA" id="ARBA00022679"/>
    </source>
</evidence>
<dbReference type="UniPathway" id="UPA00060">
    <property type="reaction ID" value="UER00138"/>
</dbReference>
<evidence type="ECO:0000256" key="1">
    <source>
        <dbReference type="ARBA" id="ARBA00004948"/>
    </source>
</evidence>
<proteinExistence type="predicted"/>
<keyword evidence="4" id="KW-0547">Nucleotide-binding</keyword>
<dbReference type="SUPFAM" id="SSF53613">
    <property type="entry name" value="Ribokinase-like"/>
    <property type="match status" value="1"/>
</dbReference>
<organism evidence="8 9">
    <name type="scientific">Candidatus Endolissoclinum faulkneri L5</name>
    <dbReference type="NCBI Taxonomy" id="1401328"/>
    <lineage>
        <taxon>Bacteria</taxon>
        <taxon>Pseudomonadati</taxon>
        <taxon>Pseudomonadota</taxon>
        <taxon>Alphaproteobacteria</taxon>
        <taxon>Rhodospirillales</taxon>
        <taxon>Rhodospirillaceae</taxon>
        <taxon>Candidatus Endolissoclinum</taxon>
    </lineage>
</organism>
<evidence type="ECO:0000256" key="6">
    <source>
        <dbReference type="ARBA" id="ARBA00022840"/>
    </source>
</evidence>
<comment type="pathway">
    <text evidence="1">Cofactor biosynthesis; thiamine diphosphate biosynthesis.</text>
</comment>
<dbReference type="PATRIC" id="fig|1401328.3.peg.284"/>
<dbReference type="RefSeq" id="WP_025300402.1">
    <property type="nucleotide sequence ID" value="NZ_CP006745.1"/>
</dbReference>
<dbReference type="Proteomes" id="UP000018700">
    <property type="component" value="Chromosome"/>
</dbReference>
<dbReference type="GO" id="GO:0008902">
    <property type="term" value="F:hydroxymethylpyrimidine kinase activity"/>
    <property type="evidence" value="ECO:0007669"/>
    <property type="project" value="UniProtKB-EC"/>
</dbReference>
<reference evidence="8 9" key="1">
    <citation type="journal article" date="2013" name="PLoS ONE">
        <title>Bacterial endosymbiosis in a chordate host: long-term co-evolution and conservation of secondary metabolism.</title>
        <authorList>
            <person name="Kwan J.C."/>
            <person name="Schmidt E.W."/>
        </authorList>
    </citation>
    <scope>NUCLEOTIDE SEQUENCE [LARGE SCALE GENOMIC DNA]</scope>
    <source>
        <strain evidence="9">faulkneri L5</strain>
    </source>
</reference>
<name>V9TW17_9PROT</name>